<dbReference type="GO" id="GO:0016491">
    <property type="term" value="F:oxidoreductase activity"/>
    <property type="evidence" value="ECO:0007669"/>
    <property type="project" value="InterPro"/>
</dbReference>
<proteinExistence type="predicted"/>
<name>A0A2H0W4W2_9BACT</name>
<dbReference type="PIRSF" id="PIRSF006816">
    <property type="entry name" value="Cyc3_hyd_g"/>
    <property type="match status" value="1"/>
</dbReference>
<dbReference type="InterPro" id="IPR050353">
    <property type="entry name" value="PyrK_electron_transfer"/>
</dbReference>
<protein>
    <submittedName>
        <fullName evidence="3">Dihydroorotate dehydrogenase electron transfer subunit</fullName>
    </submittedName>
</protein>
<organism evidence="3 4">
    <name type="scientific">Candidatus Buchananbacteria bacterium CG10_big_fil_rev_8_21_14_0_10_42_9</name>
    <dbReference type="NCBI Taxonomy" id="1974526"/>
    <lineage>
        <taxon>Bacteria</taxon>
        <taxon>Candidatus Buchananiibacteriota</taxon>
    </lineage>
</organism>
<feature type="binding site" evidence="1">
    <location>
        <position position="245"/>
    </location>
    <ligand>
        <name>[2Fe-2S] cluster</name>
        <dbReference type="ChEBI" id="CHEBI:190135"/>
    </ligand>
</feature>
<dbReference type="NCBIfam" id="NF000796">
    <property type="entry name" value="PRK00054.1-1"/>
    <property type="match status" value="1"/>
</dbReference>
<feature type="binding site" evidence="1">
    <location>
        <position position="227"/>
    </location>
    <ligand>
        <name>[2Fe-2S] cluster</name>
        <dbReference type="ChEBI" id="CHEBI:190135"/>
    </ligand>
</feature>
<evidence type="ECO:0000259" key="2">
    <source>
        <dbReference type="PROSITE" id="PS51384"/>
    </source>
</evidence>
<dbReference type="AlphaFoldDB" id="A0A2H0W4W2"/>
<dbReference type="SUPFAM" id="SSF63380">
    <property type="entry name" value="Riboflavin synthase domain-like"/>
    <property type="match status" value="1"/>
</dbReference>
<dbReference type="Proteomes" id="UP000230935">
    <property type="component" value="Unassembled WGS sequence"/>
</dbReference>
<dbReference type="Gene3D" id="2.40.30.10">
    <property type="entry name" value="Translation factors"/>
    <property type="match status" value="1"/>
</dbReference>
<feature type="binding site" evidence="1">
    <location>
        <position position="232"/>
    </location>
    <ligand>
        <name>[2Fe-2S] cluster</name>
        <dbReference type="ChEBI" id="CHEBI:190135"/>
    </ligand>
</feature>
<dbReference type="PROSITE" id="PS51384">
    <property type="entry name" value="FAD_FR"/>
    <property type="match status" value="1"/>
</dbReference>
<feature type="binding site" evidence="1">
    <location>
        <position position="235"/>
    </location>
    <ligand>
        <name>[2Fe-2S] cluster</name>
        <dbReference type="ChEBI" id="CHEBI:190135"/>
    </ligand>
</feature>
<gene>
    <name evidence="3" type="ORF">COT81_00085</name>
</gene>
<keyword evidence="1" id="KW-0411">Iron-sulfur</keyword>
<accession>A0A2H0W4W2</accession>
<dbReference type="GO" id="GO:0050660">
    <property type="term" value="F:flavin adenine dinucleotide binding"/>
    <property type="evidence" value="ECO:0007669"/>
    <property type="project" value="InterPro"/>
</dbReference>
<dbReference type="PANTHER" id="PTHR43513">
    <property type="entry name" value="DIHYDROOROTATE DEHYDROGENASE B (NAD(+)), ELECTRON TRANSFER SUBUNIT"/>
    <property type="match status" value="1"/>
</dbReference>
<dbReference type="EMBL" id="PEZZ01000001">
    <property type="protein sequence ID" value="PIS05631.1"/>
    <property type="molecule type" value="Genomic_DNA"/>
</dbReference>
<reference evidence="4" key="1">
    <citation type="submission" date="2017-09" db="EMBL/GenBank/DDBJ databases">
        <title>Depth-based differentiation of microbial function through sediment-hosted aquifers and enrichment of novel symbionts in the deep terrestrial subsurface.</title>
        <authorList>
            <person name="Probst A.J."/>
            <person name="Ladd B."/>
            <person name="Jarett J.K."/>
            <person name="Geller-Mcgrath D.E."/>
            <person name="Sieber C.M.K."/>
            <person name="Emerson J.B."/>
            <person name="Anantharaman K."/>
            <person name="Thomas B.C."/>
            <person name="Malmstrom R."/>
            <person name="Stieglmeier M."/>
            <person name="Klingl A."/>
            <person name="Woyke T."/>
            <person name="Ryan C.M."/>
            <person name="Banfield J.F."/>
        </authorList>
    </citation>
    <scope>NUCLEOTIDE SEQUENCE [LARGE SCALE GENOMIC DNA]</scope>
</reference>
<keyword evidence="1" id="KW-0408">Iron</keyword>
<dbReference type="InterPro" id="IPR039261">
    <property type="entry name" value="FNR_nucleotide-bd"/>
</dbReference>
<dbReference type="InterPro" id="IPR001433">
    <property type="entry name" value="OxRdtase_FAD/NAD-bd"/>
</dbReference>
<sequence>MKKLQTLSVRPTKVDLPIPVTITEIIDENPVMKTFVFDAPIESQAAQFIMLWIPKIDAKPFSVAYKTKTGFAVTAKAIGPFTNKLFELKVGDTIGYFGPYGEAWDLKKYKKILLVGGGVGAPAILSLAQVALDKEIEVECIIAARNKDEVLYEKLLSKWGAKVHIATDDGSLGFKGFATDLLNELLKENKFDCIYTCGPEVMMKKVAEIAIKQKISCQMSLERYMKCGFNICGQCCVDGTGETICSKGTVYDAEYVLKNITEFGKYHRDASGAKHYF</sequence>
<dbReference type="InterPro" id="IPR017927">
    <property type="entry name" value="FAD-bd_FR_type"/>
</dbReference>
<dbReference type="SUPFAM" id="SSF52343">
    <property type="entry name" value="Ferredoxin reductase-like, C-terminal NADP-linked domain"/>
    <property type="match status" value="1"/>
</dbReference>
<feature type="domain" description="FAD-binding FR-type" evidence="2">
    <location>
        <begin position="15"/>
        <end position="106"/>
    </location>
</feature>
<dbReference type="InterPro" id="IPR017938">
    <property type="entry name" value="Riboflavin_synthase-like_b-brl"/>
</dbReference>
<dbReference type="GO" id="GO:0051537">
    <property type="term" value="F:2 iron, 2 sulfur cluster binding"/>
    <property type="evidence" value="ECO:0007669"/>
    <property type="project" value="UniProtKB-KW"/>
</dbReference>
<keyword evidence="1" id="KW-0001">2Fe-2S</keyword>
<keyword evidence="1" id="KW-0479">Metal-binding</keyword>
<dbReference type="InterPro" id="IPR012165">
    <property type="entry name" value="Cyt_c3_hydrogenase_gsu"/>
</dbReference>
<dbReference type="GO" id="GO:0046872">
    <property type="term" value="F:metal ion binding"/>
    <property type="evidence" value="ECO:0007669"/>
    <property type="project" value="UniProtKB-KW"/>
</dbReference>
<dbReference type="Pfam" id="PF00175">
    <property type="entry name" value="NAD_binding_1"/>
    <property type="match status" value="1"/>
</dbReference>
<comment type="caution">
    <text evidence="3">The sequence shown here is derived from an EMBL/GenBank/DDBJ whole genome shotgun (WGS) entry which is preliminary data.</text>
</comment>
<dbReference type="PANTHER" id="PTHR43513:SF3">
    <property type="entry name" value="DIHYDROOROTATE DEHYDROGENASE B (NAD(+)), ELECTRON TRANSFER SUBUNIT-RELATED"/>
    <property type="match status" value="1"/>
</dbReference>
<dbReference type="Gene3D" id="3.40.50.80">
    <property type="entry name" value="Nucleotide-binding domain of ferredoxin-NADP reductase (FNR) module"/>
    <property type="match status" value="1"/>
</dbReference>
<dbReference type="GO" id="GO:0006221">
    <property type="term" value="P:pyrimidine nucleotide biosynthetic process"/>
    <property type="evidence" value="ECO:0007669"/>
    <property type="project" value="InterPro"/>
</dbReference>
<evidence type="ECO:0000313" key="3">
    <source>
        <dbReference type="EMBL" id="PIS05631.1"/>
    </source>
</evidence>
<evidence type="ECO:0000313" key="4">
    <source>
        <dbReference type="Proteomes" id="UP000230935"/>
    </source>
</evidence>
<comment type="cofactor">
    <cofactor evidence="1">
        <name>[2Fe-2S] cluster</name>
        <dbReference type="ChEBI" id="CHEBI:190135"/>
    </cofactor>
    <text evidence="1">Binds 1 [2Fe-2S] cluster per subunit.</text>
</comment>
<evidence type="ECO:0000256" key="1">
    <source>
        <dbReference type="PIRSR" id="PIRSR006816-2"/>
    </source>
</evidence>